<feature type="transmembrane region" description="Helical" evidence="1">
    <location>
        <begin position="280"/>
        <end position="300"/>
    </location>
</feature>
<reference evidence="2 3" key="1">
    <citation type="submission" date="2024-03" db="EMBL/GenBank/DDBJ databases">
        <title>Draft genome sequence of Pseudonocardia sp. DW16-2.</title>
        <authorList>
            <person name="Duangmal K."/>
        </authorList>
    </citation>
    <scope>NUCLEOTIDE SEQUENCE [LARGE SCALE GENOMIC DNA]</scope>
    <source>
        <strain evidence="2 3">DW16-2</strain>
    </source>
</reference>
<feature type="transmembrane region" description="Helical" evidence="1">
    <location>
        <begin position="212"/>
        <end position="235"/>
    </location>
</feature>
<name>A0ABU8TD98_9PSEU</name>
<keyword evidence="1" id="KW-0472">Membrane</keyword>
<evidence type="ECO:0000313" key="2">
    <source>
        <dbReference type="EMBL" id="MEJ8281910.1"/>
    </source>
</evidence>
<feature type="transmembrane region" description="Helical" evidence="1">
    <location>
        <begin position="247"/>
        <end position="268"/>
    </location>
</feature>
<feature type="transmembrane region" description="Helical" evidence="1">
    <location>
        <begin position="365"/>
        <end position="382"/>
    </location>
</feature>
<dbReference type="Pfam" id="PF06779">
    <property type="entry name" value="MFS_4"/>
    <property type="match status" value="1"/>
</dbReference>
<dbReference type="Proteomes" id="UP001364211">
    <property type="component" value="Unassembled WGS sequence"/>
</dbReference>
<organism evidence="2 3">
    <name type="scientific">Pseudonocardia spirodelae</name>
    <dbReference type="NCBI Taxonomy" id="3133431"/>
    <lineage>
        <taxon>Bacteria</taxon>
        <taxon>Bacillati</taxon>
        <taxon>Actinomycetota</taxon>
        <taxon>Actinomycetes</taxon>
        <taxon>Pseudonocardiales</taxon>
        <taxon>Pseudonocardiaceae</taxon>
        <taxon>Pseudonocardia</taxon>
    </lineage>
</organism>
<dbReference type="PANTHER" id="PTHR23537">
    <property type="match status" value="1"/>
</dbReference>
<feature type="transmembrane region" description="Helical" evidence="1">
    <location>
        <begin position="90"/>
        <end position="117"/>
    </location>
</feature>
<dbReference type="InterPro" id="IPR010645">
    <property type="entry name" value="MFS_4"/>
</dbReference>
<dbReference type="RefSeq" id="WP_340294790.1">
    <property type="nucleotide sequence ID" value="NZ_JBBJUP010000025.1"/>
</dbReference>
<proteinExistence type="predicted"/>
<evidence type="ECO:0000313" key="3">
    <source>
        <dbReference type="Proteomes" id="UP001364211"/>
    </source>
</evidence>
<sequence length="394" mass="38289">MTETRARPVPAATGRPWWATALLGAGVIALCYGFARYAYGLFVPRFTEAFALGPVAVGVLGGLSTTGYVLGLLAAPLLSARSARGSTVAAGLAATAGLLAMALAPGVAVFAAGIVVAGSGAGLASPGVAQLVVETVGRADRGRAQTWANTGTGAGLALTASAPLLPGDWRPVWLGFALLAAATTAVTAWLLRRAGTGPDPGVAGPAGPPAAGRAGGTGALLLGAALLGAVSAPYWTFSTTRLAEAGVGPLVATAAWGAIGLVGLLGGAAGRAVERHGLRAVGLVVWTAWSAGIALLALPAPGVAGALVSAGLFGTGYMALTGLCILWAARLFPASPARGVTRAFLALGVGQTAAAPLAGALAGQIGLGATFAVTGAAGLLAWTQLHPRLAPPAD</sequence>
<comment type="caution">
    <text evidence="2">The sequence shown here is derived from an EMBL/GenBank/DDBJ whole genome shotgun (WGS) entry which is preliminary data.</text>
</comment>
<dbReference type="PANTHER" id="PTHR23537:SF1">
    <property type="entry name" value="SUGAR TRANSPORTER"/>
    <property type="match status" value="1"/>
</dbReference>
<dbReference type="EMBL" id="JBBJUP010000025">
    <property type="protein sequence ID" value="MEJ8281910.1"/>
    <property type="molecule type" value="Genomic_DNA"/>
</dbReference>
<feature type="transmembrane region" description="Helical" evidence="1">
    <location>
        <begin position="306"/>
        <end position="328"/>
    </location>
</feature>
<protein>
    <submittedName>
        <fullName evidence="2">MFS transporter</fullName>
    </submittedName>
</protein>
<dbReference type="SUPFAM" id="SSF103473">
    <property type="entry name" value="MFS general substrate transporter"/>
    <property type="match status" value="1"/>
</dbReference>
<keyword evidence="3" id="KW-1185">Reference proteome</keyword>
<keyword evidence="1" id="KW-1133">Transmembrane helix</keyword>
<feature type="transmembrane region" description="Helical" evidence="1">
    <location>
        <begin position="172"/>
        <end position="191"/>
    </location>
</feature>
<keyword evidence="1" id="KW-0812">Transmembrane</keyword>
<accession>A0ABU8TD98</accession>
<dbReference type="Gene3D" id="1.20.1250.20">
    <property type="entry name" value="MFS general substrate transporter like domains"/>
    <property type="match status" value="1"/>
</dbReference>
<gene>
    <name evidence="2" type="ORF">WJX68_23450</name>
</gene>
<dbReference type="InterPro" id="IPR036259">
    <property type="entry name" value="MFS_trans_sf"/>
</dbReference>
<evidence type="ECO:0000256" key="1">
    <source>
        <dbReference type="SAM" id="Phobius"/>
    </source>
</evidence>
<feature type="transmembrane region" description="Helical" evidence="1">
    <location>
        <begin position="55"/>
        <end position="78"/>
    </location>
</feature>
<feature type="transmembrane region" description="Helical" evidence="1">
    <location>
        <begin position="17"/>
        <end position="35"/>
    </location>
</feature>